<proteinExistence type="predicted"/>
<keyword evidence="4" id="KW-0762">Sugar transport</keyword>
<keyword evidence="12" id="KW-1185">Reference proteome</keyword>
<dbReference type="Gene3D" id="3.40.50.300">
    <property type="entry name" value="P-loop containing nucleotide triphosphate hydrolases"/>
    <property type="match status" value="2"/>
</dbReference>
<dbReference type="InterPro" id="IPR050107">
    <property type="entry name" value="ABC_carbohydrate_import_ATPase"/>
</dbReference>
<evidence type="ECO:0000256" key="7">
    <source>
        <dbReference type="ARBA" id="ARBA00022840"/>
    </source>
</evidence>
<dbReference type="InterPro" id="IPR017871">
    <property type="entry name" value="ABC_transporter-like_CS"/>
</dbReference>
<keyword evidence="8" id="KW-1278">Translocase</keyword>
<dbReference type="GO" id="GO:0005524">
    <property type="term" value="F:ATP binding"/>
    <property type="evidence" value="ECO:0007669"/>
    <property type="project" value="UniProtKB-KW"/>
</dbReference>
<evidence type="ECO:0000313" key="12">
    <source>
        <dbReference type="Proteomes" id="UP000231179"/>
    </source>
</evidence>
<evidence type="ECO:0000259" key="10">
    <source>
        <dbReference type="PROSITE" id="PS50893"/>
    </source>
</evidence>
<dbReference type="Pfam" id="PF00005">
    <property type="entry name" value="ABC_tran"/>
    <property type="match status" value="2"/>
</dbReference>
<keyword evidence="7 11" id="KW-0067">ATP-binding</keyword>
<evidence type="ECO:0000256" key="1">
    <source>
        <dbReference type="ARBA" id="ARBA00004202"/>
    </source>
</evidence>
<comment type="subcellular location">
    <subcellularLocation>
        <location evidence="1">Cell membrane</location>
        <topology evidence="1">Peripheral membrane protein</topology>
    </subcellularLocation>
</comment>
<keyword evidence="2" id="KW-0813">Transport</keyword>
<keyword evidence="5" id="KW-0677">Repeat</keyword>
<gene>
    <name evidence="11" type="primary">rbsA</name>
    <name evidence="11" type="ORF">SCLAR_v1c01060</name>
</gene>
<sequence>MKKADMNLNKILSLNNVIKKFGDVVALKGVSLNSYKGICMAVLGENGAGKSTLMNIISGVYKKTSGEMFFEKKEWDPKNTKHAEKLGVAIIHQELNTVNEMTVLDNVFLGSEIKTKLGTINYKKELKILNEVLIEIEINIDPMKEMNRLSVAEQQMIEIAKAIIRDAKVIIMDEPTSSLSNKETLKLFEVIKKMKAQNKSIIYISHRLQEIPVVCERMTIIRDGTFIGEYLVGELSEDEIIAKMVGRSITEKFPQKIKKAGEKIFEVKHLRNDFLKNVSFEIKSNEILGFAGLVGAKRTELFKTIIGLYPKINMEMNYLGKEVNFKSPNHAIRQNFYYVTEDRKLEGLHLNESIKFNISLSSIDKLKVKFLRFISGMKEIKNSEFYFQKTLIKAPDIDRVAGNLSGGNQQKVLIAKALSANPKIIVFDEPTRGVDVGARREIYDLIYEFKKNNNGGIVVISNDLPEIIGLCDRVLVMKNGIITKEILEAEMNQETILRYAI</sequence>
<evidence type="ECO:0000256" key="2">
    <source>
        <dbReference type="ARBA" id="ARBA00022448"/>
    </source>
</evidence>
<evidence type="ECO:0000256" key="4">
    <source>
        <dbReference type="ARBA" id="ARBA00022597"/>
    </source>
</evidence>
<organism evidence="11 12">
    <name type="scientific">Spiroplasma clarkii</name>
    <dbReference type="NCBI Taxonomy" id="2139"/>
    <lineage>
        <taxon>Bacteria</taxon>
        <taxon>Bacillati</taxon>
        <taxon>Mycoplasmatota</taxon>
        <taxon>Mollicutes</taxon>
        <taxon>Entomoplasmatales</taxon>
        <taxon>Spiroplasmataceae</taxon>
        <taxon>Spiroplasma</taxon>
    </lineage>
</organism>
<keyword evidence="6" id="KW-0547">Nucleotide-binding</keyword>
<dbReference type="CDD" id="cd03216">
    <property type="entry name" value="ABC_Carb_Monos_I"/>
    <property type="match status" value="1"/>
</dbReference>
<dbReference type="GO" id="GO:0005886">
    <property type="term" value="C:plasma membrane"/>
    <property type="evidence" value="ECO:0007669"/>
    <property type="project" value="UniProtKB-SubCell"/>
</dbReference>
<dbReference type="PROSITE" id="PS50893">
    <property type="entry name" value="ABC_TRANSPORTER_2"/>
    <property type="match status" value="2"/>
</dbReference>
<keyword evidence="9" id="KW-0472">Membrane</keyword>
<evidence type="ECO:0000256" key="5">
    <source>
        <dbReference type="ARBA" id="ARBA00022737"/>
    </source>
</evidence>
<name>A0A2K8KJV5_9MOLU</name>
<keyword evidence="3" id="KW-1003">Cell membrane</keyword>
<feature type="domain" description="ABC transporter" evidence="10">
    <location>
        <begin position="259"/>
        <end position="499"/>
    </location>
</feature>
<evidence type="ECO:0000256" key="8">
    <source>
        <dbReference type="ARBA" id="ARBA00022967"/>
    </source>
</evidence>
<dbReference type="SUPFAM" id="SSF52540">
    <property type="entry name" value="P-loop containing nucleoside triphosphate hydrolases"/>
    <property type="match status" value="2"/>
</dbReference>
<dbReference type="InterPro" id="IPR003439">
    <property type="entry name" value="ABC_transporter-like_ATP-bd"/>
</dbReference>
<protein>
    <submittedName>
        <fullName evidence="11">Ribose ABC transporter ATP-binding protein</fullName>
    </submittedName>
</protein>
<dbReference type="InterPro" id="IPR027417">
    <property type="entry name" value="P-loop_NTPase"/>
</dbReference>
<evidence type="ECO:0000256" key="9">
    <source>
        <dbReference type="ARBA" id="ARBA00023136"/>
    </source>
</evidence>
<dbReference type="InterPro" id="IPR003593">
    <property type="entry name" value="AAA+_ATPase"/>
</dbReference>
<dbReference type="EMBL" id="CP024870">
    <property type="protein sequence ID" value="ATX70441.1"/>
    <property type="molecule type" value="Genomic_DNA"/>
</dbReference>
<dbReference type="Proteomes" id="UP000231179">
    <property type="component" value="Chromosome"/>
</dbReference>
<evidence type="ECO:0000256" key="6">
    <source>
        <dbReference type="ARBA" id="ARBA00022741"/>
    </source>
</evidence>
<dbReference type="SMART" id="SM00382">
    <property type="entry name" value="AAA"/>
    <property type="match status" value="2"/>
</dbReference>
<reference evidence="11 12" key="1">
    <citation type="submission" date="2017-11" db="EMBL/GenBank/DDBJ databases">
        <title>Complete genome sequence of Spiroplasma clarkii CN-5 (DSM 19994).</title>
        <authorList>
            <person name="Tsai Y.-M."/>
            <person name="Chang A."/>
            <person name="Lo W.-S."/>
            <person name="Kuo C.-H."/>
        </authorList>
    </citation>
    <scope>NUCLEOTIDE SEQUENCE [LARGE SCALE GENOMIC DNA]</scope>
    <source>
        <strain evidence="11 12">CN-5</strain>
    </source>
</reference>
<dbReference type="PANTHER" id="PTHR43790:SF3">
    <property type="entry name" value="D-ALLOSE IMPORT ATP-BINDING PROTEIN ALSA-RELATED"/>
    <property type="match status" value="1"/>
</dbReference>
<dbReference type="AlphaFoldDB" id="A0A2K8KJV5"/>
<dbReference type="FunFam" id="3.40.50.300:FF:000127">
    <property type="entry name" value="Ribose import ATP-binding protein RbsA"/>
    <property type="match status" value="1"/>
</dbReference>
<dbReference type="PANTHER" id="PTHR43790">
    <property type="entry name" value="CARBOHYDRATE TRANSPORT ATP-BINDING PROTEIN MG119-RELATED"/>
    <property type="match status" value="1"/>
</dbReference>
<dbReference type="GO" id="GO:0016887">
    <property type="term" value="F:ATP hydrolysis activity"/>
    <property type="evidence" value="ECO:0007669"/>
    <property type="project" value="InterPro"/>
</dbReference>
<accession>A0A2K8KJV5</accession>
<evidence type="ECO:0000313" key="11">
    <source>
        <dbReference type="EMBL" id="ATX70441.1"/>
    </source>
</evidence>
<evidence type="ECO:0000256" key="3">
    <source>
        <dbReference type="ARBA" id="ARBA00022475"/>
    </source>
</evidence>
<feature type="domain" description="ABC transporter" evidence="10">
    <location>
        <begin position="12"/>
        <end position="248"/>
    </location>
</feature>
<dbReference type="PROSITE" id="PS00211">
    <property type="entry name" value="ABC_TRANSPORTER_1"/>
    <property type="match status" value="1"/>
</dbReference>
<dbReference type="CDD" id="cd03215">
    <property type="entry name" value="ABC_Carb_Monos_II"/>
    <property type="match status" value="1"/>
</dbReference>